<dbReference type="Gene3D" id="3.50.50.60">
    <property type="entry name" value="FAD/NAD(P)-binding domain"/>
    <property type="match status" value="2"/>
</dbReference>
<dbReference type="PRINTS" id="PR00368">
    <property type="entry name" value="FADPNR"/>
</dbReference>
<dbReference type="GO" id="GO:0004362">
    <property type="term" value="F:glutathione-disulfide reductase (NADPH) activity"/>
    <property type="evidence" value="ECO:0007669"/>
    <property type="project" value="TreeGrafter"/>
</dbReference>
<dbReference type="Gene3D" id="3.40.30.10">
    <property type="entry name" value="Glutaredoxin"/>
    <property type="match status" value="1"/>
</dbReference>
<evidence type="ECO:0000256" key="8">
    <source>
        <dbReference type="ARBA" id="ARBA00023002"/>
    </source>
</evidence>
<dbReference type="PANTHER" id="PTHR42737:SF7">
    <property type="entry name" value="THIOREDOXIN-DISULFIDE REDUCTASE"/>
    <property type="match status" value="1"/>
</dbReference>
<evidence type="ECO:0000256" key="6">
    <source>
        <dbReference type="ARBA" id="ARBA00022827"/>
    </source>
</evidence>
<name>A0A7S2TWV1_9EUKA</name>
<gene>
    <name evidence="14" type="ORF">LSP00402_LOCUS16172</name>
</gene>
<dbReference type="GO" id="GO:0045454">
    <property type="term" value="P:cell redox homeostasis"/>
    <property type="evidence" value="ECO:0007669"/>
    <property type="project" value="InterPro"/>
</dbReference>
<dbReference type="InterPro" id="IPR013766">
    <property type="entry name" value="Thioredoxin_domain"/>
</dbReference>
<sequence>MEPKKPFLDELEEDFVQLTNANKEMIDPKSVLKGKTLCFYFTSNACKPCKSFAPKLEEVWLKAKEAKKDFEVVLVSQDPTKEEFDAYMSHCKFHAIPFEEAALRKDLRARWYVKGWPWVVITDDTGRITNPKGNDQILGGLENFPFVPPLVQDFAKVAPMSLNKQICFFAFAQDAKTCAAAKGELQALAAKHKNIVFATHDESFAHPRDVKKMASKMRKFAKVKDGEAALVIVDVVGRVKHVRYGLESGNATKFLLDYISGALVEQVGTGQIPAQPDVDDGKVYDYDLFVIGGGSGGLACSKAAAATGKKVAVADFVRPSPPGTTWGIGGTCVNVGCIPKKLCHTAALHAEHLHDAVKYGWKVDTKSTTHDWKTLITNVQAHIKSLNEGYESQLKSKDVKYYNAFASLVDKHTVQLKYGWGEDAKIETKTARRFVIACGGRPRYPSGPGLKEYSISSDDIFSMEKPPGKTLVIGASYVALECAGFLTGLGYDTTVMVRSIFLRGFDQQMANKIGDYMGKTGTKFLKGFVPTKCEKMEDGKLKVFYEPKNGGNEETVIVDTLLLAIGRIPETKWLNVDKLGMKLDKGGKILTATNEQTSVPNIYAIGDVASDKLELTPVAIMAGKLLADRLYNRGQTLMNYGNVATTVFTPIEYGAIGMAEEDAIKQFGEENIEVYHATYRPLEMFVAERMETDCYLKLICNKLRNELVIGLHILGPNAGEVTQGFSVAMRRGATKSDFDLTVGIHPTVAEEFTTLDITKSSGVSAEKEGC</sequence>
<dbReference type="GO" id="GO:0004791">
    <property type="term" value="F:thioredoxin-disulfide reductase (NADPH) activity"/>
    <property type="evidence" value="ECO:0007669"/>
    <property type="project" value="UniProtKB-EC"/>
</dbReference>
<dbReference type="InterPro" id="IPR036188">
    <property type="entry name" value="FAD/NAD-bd_sf"/>
</dbReference>
<evidence type="ECO:0000256" key="2">
    <source>
        <dbReference type="ARBA" id="ARBA00007532"/>
    </source>
</evidence>
<dbReference type="GO" id="GO:0050660">
    <property type="term" value="F:flavin adenine dinucleotide binding"/>
    <property type="evidence" value="ECO:0007669"/>
    <property type="project" value="InterPro"/>
</dbReference>
<dbReference type="InterPro" id="IPR006338">
    <property type="entry name" value="Thioredoxin/glutathione_Rdtase"/>
</dbReference>
<feature type="domain" description="Thioredoxin" evidence="13">
    <location>
        <begin position="6"/>
        <end position="156"/>
    </location>
</feature>
<keyword evidence="9" id="KW-1015">Disulfide bond</keyword>
<evidence type="ECO:0000256" key="5">
    <source>
        <dbReference type="ARBA" id="ARBA00022630"/>
    </source>
</evidence>
<evidence type="ECO:0000256" key="12">
    <source>
        <dbReference type="RuleBase" id="RU003691"/>
    </source>
</evidence>
<dbReference type="InterPro" id="IPR012999">
    <property type="entry name" value="Pyr_OxRdtase_I_AS"/>
</dbReference>
<organism evidence="14">
    <name type="scientific">Lotharella oceanica</name>
    <dbReference type="NCBI Taxonomy" id="641309"/>
    <lineage>
        <taxon>Eukaryota</taxon>
        <taxon>Sar</taxon>
        <taxon>Rhizaria</taxon>
        <taxon>Cercozoa</taxon>
        <taxon>Chlorarachniophyceae</taxon>
        <taxon>Lotharella</taxon>
    </lineage>
</organism>
<evidence type="ECO:0000313" key="14">
    <source>
        <dbReference type="EMBL" id="CAD9772182.1"/>
    </source>
</evidence>
<evidence type="ECO:0000256" key="9">
    <source>
        <dbReference type="ARBA" id="ARBA00023157"/>
    </source>
</evidence>
<dbReference type="PROSITE" id="PS51352">
    <property type="entry name" value="THIOREDOXIN_2"/>
    <property type="match status" value="1"/>
</dbReference>
<dbReference type="InterPro" id="IPR046952">
    <property type="entry name" value="GSHR/TRXR-like"/>
</dbReference>
<dbReference type="PROSITE" id="PS00076">
    <property type="entry name" value="PYRIDINE_REDOX_1"/>
    <property type="match status" value="1"/>
</dbReference>
<comment type="similarity">
    <text evidence="2 12">Belongs to the class-I pyridine nucleotide-disulfide oxidoreductase family.</text>
</comment>
<dbReference type="GO" id="GO:0005739">
    <property type="term" value="C:mitochondrion"/>
    <property type="evidence" value="ECO:0007669"/>
    <property type="project" value="TreeGrafter"/>
</dbReference>
<dbReference type="EC" id="1.8.1.9" evidence="3"/>
<dbReference type="NCBIfam" id="TIGR01438">
    <property type="entry name" value="TGR"/>
    <property type="match status" value="1"/>
</dbReference>
<dbReference type="Gene3D" id="3.30.390.30">
    <property type="match status" value="1"/>
</dbReference>
<proteinExistence type="inferred from homology"/>
<comment type="cofactor">
    <cofactor evidence="1">
        <name>FAD</name>
        <dbReference type="ChEBI" id="CHEBI:57692"/>
    </cofactor>
</comment>
<evidence type="ECO:0000256" key="11">
    <source>
        <dbReference type="ARBA" id="ARBA00053237"/>
    </source>
</evidence>
<keyword evidence="7" id="KW-0521">NADP</keyword>
<evidence type="ECO:0000256" key="3">
    <source>
        <dbReference type="ARBA" id="ARBA00012610"/>
    </source>
</evidence>
<dbReference type="SUPFAM" id="SSF55424">
    <property type="entry name" value="FAD/NAD-linked reductases, dimerisation (C-terminal) domain"/>
    <property type="match status" value="1"/>
</dbReference>
<dbReference type="EMBL" id="HBHP01026023">
    <property type="protein sequence ID" value="CAD9772182.1"/>
    <property type="molecule type" value="Transcribed_RNA"/>
</dbReference>
<dbReference type="FunFam" id="3.50.50.60:FF:000190">
    <property type="entry name" value="Thioredoxin reductase"/>
    <property type="match status" value="1"/>
</dbReference>
<keyword evidence="8 12" id="KW-0560">Oxidoreductase</keyword>
<evidence type="ECO:0000259" key="13">
    <source>
        <dbReference type="PROSITE" id="PS51352"/>
    </source>
</evidence>
<dbReference type="FunFam" id="3.30.390.30:FF:000004">
    <property type="entry name" value="Thioredoxin reductase 1, cytoplasmic"/>
    <property type="match status" value="1"/>
</dbReference>
<dbReference type="Pfam" id="PF07992">
    <property type="entry name" value="Pyr_redox_2"/>
    <property type="match status" value="1"/>
</dbReference>
<dbReference type="InterPro" id="IPR004099">
    <property type="entry name" value="Pyr_nucl-diS_OxRdtase_dimer"/>
</dbReference>
<dbReference type="GO" id="GO:0034599">
    <property type="term" value="P:cellular response to oxidative stress"/>
    <property type="evidence" value="ECO:0007669"/>
    <property type="project" value="TreeGrafter"/>
</dbReference>
<dbReference type="PRINTS" id="PR00411">
    <property type="entry name" value="PNDRDTASEI"/>
</dbReference>
<evidence type="ECO:0000256" key="1">
    <source>
        <dbReference type="ARBA" id="ARBA00001974"/>
    </source>
</evidence>
<dbReference type="SUPFAM" id="SSF51905">
    <property type="entry name" value="FAD/NAD(P)-binding domain"/>
    <property type="match status" value="1"/>
</dbReference>
<protein>
    <recommendedName>
        <fullName evidence="4">Thioredoxin reductase</fullName>
        <ecNumber evidence="3">1.8.1.9</ecNumber>
    </recommendedName>
</protein>
<evidence type="ECO:0000256" key="10">
    <source>
        <dbReference type="ARBA" id="ARBA00023284"/>
    </source>
</evidence>
<keyword evidence="5 12" id="KW-0285">Flavoprotein</keyword>
<dbReference type="Pfam" id="PF13905">
    <property type="entry name" value="Thioredoxin_8"/>
    <property type="match status" value="1"/>
</dbReference>
<dbReference type="InterPro" id="IPR036249">
    <property type="entry name" value="Thioredoxin-like_sf"/>
</dbReference>
<dbReference type="AlphaFoldDB" id="A0A7S2TWV1"/>
<dbReference type="GO" id="GO:0006749">
    <property type="term" value="P:glutathione metabolic process"/>
    <property type="evidence" value="ECO:0007669"/>
    <property type="project" value="TreeGrafter"/>
</dbReference>
<accession>A0A7S2TWV1</accession>
<evidence type="ECO:0000256" key="7">
    <source>
        <dbReference type="ARBA" id="ARBA00022857"/>
    </source>
</evidence>
<dbReference type="SUPFAM" id="SSF52833">
    <property type="entry name" value="Thioredoxin-like"/>
    <property type="match status" value="1"/>
</dbReference>
<dbReference type="InterPro" id="IPR012336">
    <property type="entry name" value="Thioredoxin-like_fold"/>
</dbReference>
<dbReference type="GO" id="GO:0005829">
    <property type="term" value="C:cytosol"/>
    <property type="evidence" value="ECO:0007669"/>
    <property type="project" value="TreeGrafter"/>
</dbReference>
<dbReference type="PANTHER" id="PTHR42737">
    <property type="entry name" value="GLUTATHIONE REDUCTASE"/>
    <property type="match status" value="1"/>
</dbReference>
<keyword evidence="6 12" id="KW-0274">FAD</keyword>
<keyword evidence="10 12" id="KW-0676">Redox-active center</keyword>
<dbReference type="InterPro" id="IPR016156">
    <property type="entry name" value="FAD/NAD-linked_Rdtase_dimer_sf"/>
</dbReference>
<reference evidence="14" key="1">
    <citation type="submission" date="2021-01" db="EMBL/GenBank/DDBJ databases">
        <authorList>
            <person name="Corre E."/>
            <person name="Pelletier E."/>
            <person name="Niang G."/>
            <person name="Scheremetjew M."/>
            <person name="Finn R."/>
            <person name="Kale V."/>
            <person name="Holt S."/>
            <person name="Cochrane G."/>
            <person name="Meng A."/>
            <person name="Brown T."/>
            <person name="Cohen L."/>
        </authorList>
    </citation>
    <scope>NUCLEOTIDE SEQUENCE</scope>
    <source>
        <strain evidence="14">CCMP622</strain>
    </source>
</reference>
<evidence type="ECO:0000256" key="4">
    <source>
        <dbReference type="ARBA" id="ARBA00018719"/>
    </source>
</evidence>
<dbReference type="Pfam" id="PF02852">
    <property type="entry name" value="Pyr_redox_dim"/>
    <property type="match status" value="1"/>
</dbReference>
<dbReference type="InterPro" id="IPR023753">
    <property type="entry name" value="FAD/NAD-binding_dom"/>
</dbReference>
<comment type="function">
    <text evidence="11">Catalyzes the transfer of electrons from NADPH to thioredoxins TRX1, TRX2 and TRX3, which in turn act as reductants of disulfide containing proteins. Able to reduce nitroglutathione (GSNO), a compound involved in the transport of nitric oxide (NO); however, TRX1 is more efficient in reducing GSNO. Has no catalytic activity towards oxidized glutathione (GSSG).</text>
</comment>